<dbReference type="SMART" id="SM00382">
    <property type="entry name" value="AAA"/>
    <property type="match status" value="1"/>
</dbReference>
<proteinExistence type="inferred from homology"/>
<dbReference type="SUPFAM" id="SSF52540">
    <property type="entry name" value="P-loop containing nucleoside triphosphate hydrolases"/>
    <property type="match status" value="1"/>
</dbReference>
<dbReference type="InterPro" id="IPR052156">
    <property type="entry name" value="BCAA_Transport_ATP-bd_LivF"/>
</dbReference>
<dbReference type="GO" id="GO:0015807">
    <property type="term" value="P:L-amino acid transport"/>
    <property type="evidence" value="ECO:0007669"/>
    <property type="project" value="TreeGrafter"/>
</dbReference>
<evidence type="ECO:0000256" key="2">
    <source>
        <dbReference type="ARBA" id="ARBA00022448"/>
    </source>
</evidence>
<keyword evidence="2" id="KW-0813">Transport</keyword>
<evidence type="ECO:0000256" key="5">
    <source>
        <dbReference type="ARBA" id="ARBA00022970"/>
    </source>
</evidence>
<gene>
    <name evidence="7" type="ORF">METZ01_LOCUS35189</name>
</gene>
<evidence type="ECO:0000259" key="6">
    <source>
        <dbReference type="PROSITE" id="PS50893"/>
    </source>
</evidence>
<keyword evidence="3" id="KW-0547">Nucleotide-binding</keyword>
<dbReference type="InterPro" id="IPR003593">
    <property type="entry name" value="AAA+_ATPase"/>
</dbReference>
<keyword evidence="4" id="KW-0067">ATP-binding</keyword>
<evidence type="ECO:0000256" key="1">
    <source>
        <dbReference type="ARBA" id="ARBA00005417"/>
    </source>
</evidence>
<dbReference type="PANTHER" id="PTHR43820:SF6">
    <property type="entry name" value="ABC TRANSPORTER ATP-BINDING PROTEIN"/>
    <property type="match status" value="1"/>
</dbReference>
<comment type="similarity">
    <text evidence="1">Belongs to the ABC transporter superfamily.</text>
</comment>
<evidence type="ECO:0000256" key="4">
    <source>
        <dbReference type="ARBA" id="ARBA00022840"/>
    </source>
</evidence>
<dbReference type="GO" id="GO:0015658">
    <property type="term" value="F:branched-chain amino acid transmembrane transporter activity"/>
    <property type="evidence" value="ECO:0007669"/>
    <property type="project" value="TreeGrafter"/>
</dbReference>
<dbReference type="Gene3D" id="3.40.50.300">
    <property type="entry name" value="P-loop containing nucleotide triphosphate hydrolases"/>
    <property type="match status" value="1"/>
</dbReference>
<dbReference type="PANTHER" id="PTHR43820">
    <property type="entry name" value="HIGH-AFFINITY BRANCHED-CHAIN AMINO ACID TRANSPORT ATP-BINDING PROTEIN LIVF"/>
    <property type="match status" value="1"/>
</dbReference>
<dbReference type="PROSITE" id="PS50893">
    <property type="entry name" value="ABC_TRANSPORTER_2"/>
    <property type="match status" value="1"/>
</dbReference>
<dbReference type="CDD" id="cd03224">
    <property type="entry name" value="ABC_TM1139_LivF_branched"/>
    <property type="match status" value="1"/>
</dbReference>
<keyword evidence="5" id="KW-0029">Amino-acid transport</keyword>
<organism evidence="7">
    <name type="scientific">marine metagenome</name>
    <dbReference type="NCBI Taxonomy" id="408172"/>
    <lineage>
        <taxon>unclassified sequences</taxon>
        <taxon>metagenomes</taxon>
        <taxon>ecological metagenomes</taxon>
    </lineage>
</organism>
<dbReference type="Pfam" id="PF00005">
    <property type="entry name" value="ABC_tran"/>
    <property type="match status" value="1"/>
</dbReference>
<feature type="domain" description="ABC transporter" evidence="6">
    <location>
        <begin position="5"/>
        <end position="238"/>
    </location>
</feature>
<dbReference type="InterPro" id="IPR027417">
    <property type="entry name" value="P-loop_NTPase"/>
</dbReference>
<name>A0A381QSJ7_9ZZZZ</name>
<dbReference type="GO" id="GO:0016887">
    <property type="term" value="F:ATP hydrolysis activity"/>
    <property type="evidence" value="ECO:0007669"/>
    <property type="project" value="InterPro"/>
</dbReference>
<sequence>MTSLLSIRNVTAGYGYGPDIVHDFSLSLNESEVKCIIGPNGAGKSTLLKAVAGILKPRSGDIFFEGENISGKEVYQIMKLGICFLPQERAIFPNLTVEENLRMCAYSIKDKALAASRIEAAIGMFPVLGQRLKQIAGTMSGGQQQQLVYARAFTIKPKIILIDEPSLGLAPSLVEQTFNHIKQIASSGIAVLLVEQNAIKGLQTSGYGVVMDLGKLVFEKPANEVLQDPSLRDLYLGKALKK</sequence>
<dbReference type="AlphaFoldDB" id="A0A381QSJ7"/>
<dbReference type="GO" id="GO:0005524">
    <property type="term" value="F:ATP binding"/>
    <property type="evidence" value="ECO:0007669"/>
    <property type="project" value="UniProtKB-KW"/>
</dbReference>
<reference evidence="7" key="1">
    <citation type="submission" date="2018-05" db="EMBL/GenBank/DDBJ databases">
        <authorList>
            <person name="Lanie J.A."/>
            <person name="Ng W.-L."/>
            <person name="Kazmierczak K.M."/>
            <person name="Andrzejewski T.M."/>
            <person name="Davidsen T.M."/>
            <person name="Wayne K.J."/>
            <person name="Tettelin H."/>
            <person name="Glass J.I."/>
            <person name="Rusch D."/>
            <person name="Podicherti R."/>
            <person name="Tsui H.-C.T."/>
            <person name="Winkler M.E."/>
        </authorList>
    </citation>
    <scope>NUCLEOTIDE SEQUENCE</scope>
</reference>
<evidence type="ECO:0000313" key="7">
    <source>
        <dbReference type="EMBL" id="SUZ82335.1"/>
    </source>
</evidence>
<protein>
    <recommendedName>
        <fullName evidence="6">ABC transporter domain-containing protein</fullName>
    </recommendedName>
</protein>
<dbReference type="InterPro" id="IPR003439">
    <property type="entry name" value="ABC_transporter-like_ATP-bd"/>
</dbReference>
<evidence type="ECO:0000256" key="3">
    <source>
        <dbReference type="ARBA" id="ARBA00022741"/>
    </source>
</evidence>
<dbReference type="EMBL" id="UINC01001502">
    <property type="protein sequence ID" value="SUZ82335.1"/>
    <property type="molecule type" value="Genomic_DNA"/>
</dbReference>
<accession>A0A381QSJ7</accession>